<protein>
    <submittedName>
        <fullName evidence="2">Uncharacterized protein</fullName>
    </submittedName>
</protein>
<reference evidence="2" key="2">
    <citation type="journal article" date="2015" name="Data Brief">
        <title>Shoot transcriptome of the giant reed, Arundo donax.</title>
        <authorList>
            <person name="Barrero R.A."/>
            <person name="Guerrero F.D."/>
            <person name="Moolhuijzen P."/>
            <person name="Goolsby J.A."/>
            <person name="Tidwell J."/>
            <person name="Bellgard S.E."/>
            <person name="Bellgard M.I."/>
        </authorList>
    </citation>
    <scope>NUCLEOTIDE SEQUENCE</scope>
    <source>
        <tissue evidence="2">Shoot tissue taken approximately 20 cm above the soil surface</tissue>
    </source>
</reference>
<feature type="compositionally biased region" description="Low complexity" evidence="1">
    <location>
        <begin position="15"/>
        <end position="32"/>
    </location>
</feature>
<evidence type="ECO:0000256" key="1">
    <source>
        <dbReference type="SAM" id="MobiDB-lite"/>
    </source>
</evidence>
<reference evidence="2" key="1">
    <citation type="submission" date="2014-09" db="EMBL/GenBank/DDBJ databases">
        <authorList>
            <person name="Magalhaes I.L.F."/>
            <person name="Oliveira U."/>
            <person name="Santos F.R."/>
            <person name="Vidigal T.H.D.A."/>
            <person name="Brescovit A.D."/>
            <person name="Santos A.J."/>
        </authorList>
    </citation>
    <scope>NUCLEOTIDE SEQUENCE</scope>
    <source>
        <tissue evidence="2">Shoot tissue taken approximately 20 cm above the soil surface</tissue>
    </source>
</reference>
<sequence>MPASLLHLRQFVSSSSPSLSCSSSALISKTSSPAHASAQPALPGPGER</sequence>
<organism evidence="2">
    <name type="scientific">Arundo donax</name>
    <name type="common">Giant reed</name>
    <name type="synonym">Donax arundinaceus</name>
    <dbReference type="NCBI Taxonomy" id="35708"/>
    <lineage>
        <taxon>Eukaryota</taxon>
        <taxon>Viridiplantae</taxon>
        <taxon>Streptophyta</taxon>
        <taxon>Embryophyta</taxon>
        <taxon>Tracheophyta</taxon>
        <taxon>Spermatophyta</taxon>
        <taxon>Magnoliopsida</taxon>
        <taxon>Liliopsida</taxon>
        <taxon>Poales</taxon>
        <taxon>Poaceae</taxon>
        <taxon>PACMAD clade</taxon>
        <taxon>Arundinoideae</taxon>
        <taxon>Arundineae</taxon>
        <taxon>Arundo</taxon>
    </lineage>
</organism>
<feature type="region of interest" description="Disordered" evidence="1">
    <location>
        <begin position="15"/>
        <end position="48"/>
    </location>
</feature>
<accession>A0A0A9HFJ3</accession>
<proteinExistence type="predicted"/>
<dbReference type="AlphaFoldDB" id="A0A0A9HFJ3"/>
<evidence type="ECO:0000313" key="2">
    <source>
        <dbReference type="EMBL" id="JAE35527.1"/>
    </source>
</evidence>
<dbReference type="EMBL" id="GBRH01162369">
    <property type="protein sequence ID" value="JAE35527.1"/>
    <property type="molecule type" value="Transcribed_RNA"/>
</dbReference>
<name>A0A0A9HFJ3_ARUDO</name>